<sequence length="326" mass="36762">MPSREPAPSVFNLCPRDCDNTFPGPVQADGYWCALEQHSLLIDMALPDEGIESREDLMRAFISMYAYIPEARPHLLDVIAKTHGYQQCFSNLQGIRFSLLAMDPQISEAICDIQDFCEQGGATVLKRFNLTWKNPSAADLQDLLERYVLKYIGEDAYWRSLSLQELERWHPLLAVKHGFPELPLPNVNDWKQVRAAKHGQIYSMLKKLDGVERAVALAARGVRYDYASEAAWLPLEDLAEVFAGGSIDRLLAYPLEGPGQFLRKVSKFAIGLVAHREDGLDLLKGCERSTLAYWRKANYIDQVTWYRLVGATGKQADTLLAKDLGL</sequence>
<accession>A0ABR5KSD1</accession>
<proteinExistence type="predicted"/>
<evidence type="ECO:0000313" key="2">
    <source>
        <dbReference type="Proteomes" id="UP000037943"/>
    </source>
</evidence>
<gene>
    <name evidence="1" type="ORF">AC499_0922</name>
</gene>
<protein>
    <submittedName>
        <fullName evidence="1">Uncharacterized protein</fullName>
    </submittedName>
</protein>
<reference evidence="1 2" key="1">
    <citation type="submission" date="2015-07" db="EMBL/GenBank/DDBJ databases">
        <authorList>
            <person name="O'Brien H.E."/>
            <person name="Thakur S."/>
            <person name="Gong Y."/>
            <person name="Wang P.W."/>
            <person name="Guttman D.S."/>
        </authorList>
    </citation>
    <scope>NUCLEOTIDE SEQUENCE [LARGE SCALE GENOMIC DNA]</scope>
    <source>
        <strain evidence="1 2">107</strain>
    </source>
</reference>
<evidence type="ECO:0000313" key="1">
    <source>
        <dbReference type="EMBL" id="KPC17720.1"/>
    </source>
</evidence>
<keyword evidence="2" id="KW-1185">Reference proteome</keyword>
<reference evidence="1 2" key="2">
    <citation type="submission" date="2015-10" db="EMBL/GenBank/DDBJ databases">
        <title>Comparative genomics and high-throughput reverse genetic screens identify a new phytobacterial MAMP and an Arabidopsis receptor required for immune elicitation.</title>
        <authorList>
            <person name="Mott G.A."/>
            <person name="Thakur S."/>
            <person name="Wang P.W."/>
            <person name="Desveaux D."/>
            <person name="Guttman D.S."/>
        </authorList>
    </citation>
    <scope>NUCLEOTIDE SEQUENCE [LARGE SCALE GENOMIC DNA]</scope>
    <source>
        <strain evidence="1 2">107</strain>
    </source>
</reference>
<name>A0ABR5KSD1_PSEAV</name>
<dbReference type="EMBL" id="LGLK01000057">
    <property type="protein sequence ID" value="KPC17720.1"/>
    <property type="molecule type" value="Genomic_DNA"/>
</dbReference>
<dbReference type="Proteomes" id="UP000037943">
    <property type="component" value="Unassembled WGS sequence"/>
</dbReference>
<organism evidence="1 2">
    <name type="scientific">Pseudomonas amygdali pv. lachrymans</name>
    <name type="common">Pseudomonas syringae pv. lachrymans</name>
    <dbReference type="NCBI Taxonomy" id="53707"/>
    <lineage>
        <taxon>Bacteria</taxon>
        <taxon>Pseudomonadati</taxon>
        <taxon>Pseudomonadota</taxon>
        <taxon>Gammaproteobacteria</taxon>
        <taxon>Pseudomonadales</taxon>
        <taxon>Pseudomonadaceae</taxon>
        <taxon>Pseudomonas</taxon>
        <taxon>Pseudomonas amygdali</taxon>
    </lineage>
</organism>
<comment type="caution">
    <text evidence="1">The sequence shown here is derived from an EMBL/GenBank/DDBJ whole genome shotgun (WGS) entry which is preliminary data.</text>
</comment>